<reference evidence="9" key="1">
    <citation type="submission" date="2022-11" db="EMBL/GenBank/DDBJ databases">
        <title>Chromosome-level genome of Pogonophryne albipinna.</title>
        <authorList>
            <person name="Jo E."/>
        </authorList>
    </citation>
    <scope>NUCLEOTIDE SEQUENCE</scope>
    <source>
        <strain evidence="9">SGF0006</strain>
        <tissue evidence="9">Muscle</tissue>
    </source>
</reference>
<keyword evidence="1" id="KW-0732">Signal</keyword>
<dbReference type="SMART" id="SM00180">
    <property type="entry name" value="EGF_Lam"/>
    <property type="match status" value="1"/>
</dbReference>
<evidence type="ECO:0000256" key="3">
    <source>
        <dbReference type="ARBA" id="ARBA00023157"/>
    </source>
</evidence>
<feature type="disulfide bond" evidence="6">
    <location>
        <begin position="216"/>
        <end position="225"/>
    </location>
</feature>
<evidence type="ECO:0000256" key="5">
    <source>
        <dbReference type="ARBA" id="ARBA00023292"/>
    </source>
</evidence>
<dbReference type="Gene3D" id="2.10.25.10">
    <property type="entry name" value="Laminin"/>
    <property type="match status" value="1"/>
</dbReference>
<comment type="caution">
    <text evidence="6">Lacks conserved residue(s) required for the propagation of feature annotation.</text>
</comment>
<evidence type="ECO:0000313" key="9">
    <source>
        <dbReference type="EMBL" id="KAJ4942040.1"/>
    </source>
</evidence>
<dbReference type="AlphaFoldDB" id="A0AAD6BEL9"/>
<dbReference type="InterPro" id="IPR002049">
    <property type="entry name" value="LE_dom"/>
</dbReference>
<dbReference type="CDD" id="cd00055">
    <property type="entry name" value="EGF_Lam"/>
    <property type="match status" value="1"/>
</dbReference>
<dbReference type="PRINTS" id="PR00011">
    <property type="entry name" value="EGFLAMININ"/>
</dbReference>
<dbReference type="Pfam" id="PF00053">
    <property type="entry name" value="EGF_laminin"/>
    <property type="match status" value="1"/>
</dbReference>
<protein>
    <recommendedName>
        <fullName evidence="8">Laminin EGF-like domain-containing protein</fullName>
    </recommendedName>
</protein>
<keyword evidence="10" id="KW-1185">Reference proteome</keyword>
<evidence type="ECO:0000256" key="6">
    <source>
        <dbReference type="PROSITE-ProRule" id="PRU00460"/>
    </source>
</evidence>
<dbReference type="GO" id="GO:0005604">
    <property type="term" value="C:basement membrane"/>
    <property type="evidence" value="ECO:0007669"/>
    <property type="project" value="UniProtKB-ARBA"/>
</dbReference>
<dbReference type="Proteomes" id="UP001219934">
    <property type="component" value="Unassembled WGS sequence"/>
</dbReference>
<keyword evidence="2" id="KW-0677">Repeat</keyword>
<keyword evidence="4" id="KW-0325">Glycoprotein</keyword>
<evidence type="ECO:0000256" key="7">
    <source>
        <dbReference type="SAM" id="MobiDB-lite"/>
    </source>
</evidence>
<comment type="caution">
    <text evidence="9">The sequence shown here is derived from an EMBL/GenBank/DDBJ whole genome shotgun (WGS) entry which is preliminary data.</text>
</comment>
<name>A0AAD6BEL9_9TELE</name>
<dbReference type="PROSITE" id="PS01248">
    <property type="entry name" value="EGF_LAM_1"/>
    <property type="match status" value="1"/>
</dbReference>
<proteinExistence type="predicted"/>
<gene>
    <name evidence="9" type="ORF">JOQ06_011910</name>
</gene>
<evidence type="ECO:0000256" key="2">
    <source>
        <dbReference type="ARBA" id="ARBA00022737"/>
    </source>
</evidence>
<evidence type="ECO:0000313" key="10">
    <source>
        <dbReference type="Proteomes" id="UP001219934"/>
    </source>
</evidence>
<evidence type="ECO:0000259" key="8">
    <source>
        <dbReference type="PROSITE" id="PS50027"/>
    </source>
</evidence>
<dbReference type="InterPro" id="IPR000742">
    <property type="entry name" value="EGF"/>
</dbReference>
<dbReference type="PROSITE" id="PS50027">
    <property type="entry name" value="EGF_LAM_2"/>
    <property type="match status" value="1"/>
</dbReference>
<dbReference type="FunFam" id="2.10.25.10:FF:000188">
    <property type="entry name" value="Laminin subunit gamma 2"/>
    <property type="match status" value="1"/>
</dbReference>
<feature type="compositionally biased region" description="Polar residues" evidence="7">
    <location>
        <begin position="84"/>
        <end position="116"/>
    </location>
</feature>
<dbReference type="EMBL" id="JAPTMU010000006">
    <property type="protein sequence ID" value="KAJ4942040.1"/>
    <property type="molecule type" value="Genomic_DNA"/>
</dbReference>
<dbReference type="PROSITE" id="PS00022">
    <property type="entry name" value="EGF_1"/>
    <property type="match status" value="1"/>
</dbReference>
<organism evidence="9 10">
    <name type="scientific">Pogonophryne albipinna</name>
    <dbReference type="NCBI Taxonomy" id="1090488"/>
    <lineage>
        <taxon>Eukaryota</taxon>
        <taxon>Metazoa</taxon>
        <taxon>Chordata</taxon>
        <taxon>Craniata</taxon>
        <taxon>Vertebrata</taxon>
        <taxon>Euteleostomi</taxon>
        <taxon>Actinopterygii</taxon>
        <taxon>Neopterygii</taxon>
        <taxon>Teleostei</taxon>
        <taxon>Neoteleostei</taxon>
        <taxon>Acanthomorphata</taxon>
        <taxon>Eupercaria</taxon>
        <taxon>Perciformes</taxon>
        <taxon>Notothenioidei</taxon>
        <taxon>Pogonophryne</taxon>
    </lineage>
</organism>
<feature type="domain" description="Laminin EGF-like" evidence="8">
    <location>
        <begin position="192"/>
        <end position="242"/>
    </location>
</feature>
<keyword evidence="5 6" id="KW-0424">Laminin EGF-like domain</keyword>
<sequence length="265" mass="28071">MRLTSLIMYISPDLLFILYVYIGFSEAAPRISPYDASPISRKPGSASDTWETFFTDMPRSLPESSLALGPLAGLNPQPAIVSAGPTTTTSSISKTANTFQPPTADRTITTPSTPASDTGIIIATKEQLTAPISRLNGASKRSTDAQASLFSPEKRLQTMVSMVSQRTANDAWAADNIGTSVTSIENSQESVCNCSSGAEGVRDPDDCDHNTGQCSCLSGYTGLQCEDCEEGHYTNGTSGCMPCACDSSGAVNSLCDRYAPSFNLW</sequence>
<accession>A0AAD6BEL9</accession>
<keyword evidence="3 6" id="KW-1015">Disulfide bond</keyword>
<evidence type="ECO:0000256" key="4">
    <source>
        <dbReference type="ARBA" id="ARBA00023180"/>
    </source>
</evidence>
<evidence type="ECO:0000256" key="1">
    <source>
        <dbReference type="ARBA" id="ARBA00022729"/>
    </source>
</evidence>
<feature type="region of interest" description="Disordered" evidence="7">
    <location>
        <begin position="83"/>
        <end position="116"/>
    </location>
</feature>